<feature type="chain" id="PRO_5026836294" evidence="1">
    <location>
        <begin position="22"/>
        <end position="468"/>
    </location>
</feature>
<dbReference type="AlphaFoldDB" id="A0A6P3BVX1"/>
<keyword evidence="2" id="KW-0449">Lipoprotein</keyword>
<keyword evidence="1" id="KW-0732">Signal</keyword>
<dbReference type="Pfam" id="PF11170">
    <property type="entry name" value="DUF2957"/>
    <property type="match status" value="1"/>
</dbReference>
<protein>
    <submittedName>
        <fullName evidence="2">Putative lipoprotein</fullName>
    </submittedName>
</protein>
<evidence type="ECO:0000313" key="2">
    <source>
        <dbReference type="EMBL" id="VWD64497.1"/>
    </source>
</evidence>
<organism evidence="2 3">
    <name type="scientific">Burkholderia contaminans</name>
    <dbReference type="NCBI Taxonomy" id="488447"/>
    <lineage>
        <taxon>Bacteria</taxon>
        <taxon>Pseudomonadati</taxon>
        <taxon>Pseudomonadota</taxon>
        <taxon>Betaproteobacteria</taxon>
        <taxon>Burkholderiales</taxon>
        <taxon>Burkholderiaceae</taxon>
        <taxon>Burkholderia</taxon>
        <taxon>Burkholderia cepacia complex</taxon>
    </lineage>
</organism>
<dbReference type="InterPro" id="IPR021340">
    <property type="entry name" value="DUF2957"/>
</dbReference>
<feature type="signal peptide" evidence="1">
    <location>
        <begin position="1"/>
        <end position="21"/>
    </location>
</feature>
<accession>A0A6P3BVX1</accession>
<sequence>MSHTLSKGVATAFAIAPFLVACGGGDGGAPAPINAPQCSGSSCGTQGPPPSQPINGALCPANADIVKSTYLGGAGSGEIVSVNIDAVAMTYTLKWLESPIPLATGTVTPSRVGTTITGAVMHPPTGVLPTAEQTRCAFILTPGTGKAPSGATYSTAADFNQANPPMLLVGMGVAGGGIPGATIQYDGLTIIPGVLQNIGQVPKRHFDFYPFLGFANTTTDISKLPGTYNALLYHLVPSSNYATKGSNSSETFDANGACTSSGSGGCQTTGDPWKASANGGYFDSTKAPQILPQTQLPTGATGKSATAHMVIGQLNGATVPVIVRTGNVNLGTPPLHLDAQVDDESGIAVLGAATAITSGAIDGGYAGADSNFKYTAALIRGSNASFINPSTQAEEDGFTLDYGQATPGLLNATTIPKSGSAASGVVIATGGLYAALIQGTVNGGVTPTSANSTTSSTPYFGVGAQISK</sequence>
<evidence type="ECO:0000256" key="1">
    <source>
        <dbReference type="SAM" id="SignalP"/>
    </source>
</evidence>
<gene>
    <name evidence="2" type="ORF">BCO71171_07228</name>
</gene>
<dbReference type="EMBL" id="CABVQT010000031">
    <property type="protein sequence ID" value="VWD64497.1"/>
    <property type="molecule type" value="Genomic_DNA"/>
</dbReference>
<dbReference type="Proteomes" id="UP000494182">
    <property type="component" value="Unassembled WGS sequence"/>
</dbReference>
<name>A0A6P3BVX1_9BURK</name>
<dbReference type="RefSeq" id="WP_089424274.1">
    <property type="nucleotide sequence ID" value="NZ_CABVQT010000031.1"/>
</dbReference>
<reference evidence="2 3" key="1">
    <citation type="submission" date="2019-09" db="EMBL/GenBank/DDBJ databases">
        <authorList>
            <person name="Depoorter E."/>
        </authorList>
    </citation>
    <scope>NUCLEOTIDE SEQUENCE [LARGE SCALE GENOMIC DNA]</scope>
    <source>
        <strain evidence="2">R-71171</strain>
    </source>
</reference>
<proteinExistence type="predicted"/>
<evidence type="ECO:0000313" key="3">
    <source>
        <dbReference type="Proteomes" id="UP000494182"/>
    </source>
</evidence>
<dbReference type="PROSITE" id="PS51257">
    <property type="entry name" value="PROKAR_LIPOPROTEIN"/>
    <property type="match status" value="1"/>
</dbReference>